<dbReference type="AlphaFoldDB" id="A0A433DKY9"/>
<comment type="caution">
    <text evidence="1">The sequence shown here is derived from an EMBL/GenBank/DDBJ whole genome shotgun (WGS) entry which is preliminary data.</text>
</comment>
<keyword evidence="2" id="KW-1185">Reference proteome</keyword>
<proteinExistence type="predicted"/>
<evidence type="ECO:0008006" key="3">
    <source>
        <dbReference type="Google" id="ProtNLM"/>
    </source>
</evidence>
<dbReference type="OrthoDB" id="2013972at2759"/>
<name>A0A433DKY9_9FUNG</name>
<dbReference type="EMBL" id="RBNI01000713">
    <property type="protein sequence ID" value="RUP51467.1"/>
    <property type="molecule type" value="Genomic_DNA"/>
</dbReference>
<organism evidence="1 2">
    <name type="scientific">Jimgerdemannia flammicorona</name>
    <dbReference type="NCBI Taxonomy" id="994334"/>
    <lineage>
        <taxon>Eukaryota</taxon>
        <taxon>Fungi</taxon>
        <taxon>Fungi incertae sedis</taxon>
        <taxon>Mucoromycota</taxon>
        <taxon>Mucoromycotina</taxon>
        <taxon>Endogonomycetes</taxon>
        <taxon>Endogonales</taxon>
        <taxon>Endogonaceae</taxon>
        <taxon>Jimgerdemannia</taxon>
    </lineage>
</organism>
<evidence type="ECO:0000313" key="1">
    <source>
        <dbReference type="EMBL" id="RUP51467.1"/>
    </source>
</evidence>
<protein>
    <recommendedName>
        <fullName evidence="3">Methyltransferase type 11 domain-containing protein</fullName>
    </recommendedName>
</protein>
<evidence type="ECO:0000313" key="2">
    <source>
        <dbReference type="Proteomes" id="UP000268093"/>
    </source>
</evidence>
<accession>A0A433DKY9</accession>
<dbReference type="Proteomes" id="UP000268093">
    <property type="component" value="Unassembled WGS sequence"/>
</dbReference>
<sequence>MGTSYTPEDWSRAAVDLYRVTRPGGWMEIFETDFDLQRMPQNYAIFYSAMADVAKSRGIDMTMPRRLSEILPPTLVEVESDFVSCPIGWQGRLGDMTLTSFDAVMRGMQPMVEPLINVENYDYFVSRIEIEFRSCKTWAKVPYAFGMKPLE</sequence>
<gene>
    <name evidence="1" type="ORF">BC936DRAFT_148042</name>
</gene>
<reference evidence="1 2" key="1">
    <citation type="journal article" date="2018" name="New Phytol.">
        <title>Phylogenomics of Endogonaceae and evolution of mycorrhizas within Mucoromycota.</title>
        <authorList>
            <person name="Chang Y."/>
            <person name="Desiro A."/>
            <person name="Na H."/>
            <person name="Sandor L."/>
            <person name="Lipzen A."/>
            <person name="Clum A."/>
            <person name="Barry K."/>
            <person name="Grigoriev I.V."/>
            <person name="Martin F.M."/>
            <person name="Stajich J.E."/>
            <person name="Smith M.E."/>
            <person name="Bonito G."/>
            <person name="Spatafora J.W."/>
        </authorList>
    </citation>
    <scope>NUCLEOTIDE SEQUENCE [LARGE SCALE GENOMIC DNA]</scope>
    <source>
        <strain evidence="1 2">GMNB39</strain>
    </source>
</reference>